<evidence type="ECO:0000259" key="10">
    <source>
        <dbReference type="PROSITE" id="PS50110"/>
    </source>
</evidence>
<dbReference type="PANTHER" id="PTHR48111">
    <property type="entry name" value="REGULATOR OF RPOS"/>
    <property type="match status" value="1"/>
</dbReference>
<dbReference type="GO" id="GO:0000156">
    <property type="term" value="F:phosphorelay response regulator activity"/>
    <property type="evidence" value="ECO:0007669"/>
    <property type="project" value="TreeGrafter"/>
</dbReference>
<keyword evidence="3 8" id="KW-0597">Phosphoprotein</keyword>
<dbReference type="InterPro" id="IPR016032">
    <property type="entry name" value="Sig_transdc_resp-reg_C-effctor"/>
</dbReference>
<dbReference type="KEGG" id="pca:Pcar_0312"/>
<dbReference type="AlphaFoldDB" id="Q3A7S2"/>
<dbReference type="InterPro" id="IPR001789">
    <property type="entry name" value="Sig_transdc_resp-reg_receiver"/>
</dbReference>
<dbReference type="PANTHER" id="PTHR48111:SF47">
    <property type="entry name" value="TRANSCRIPTIONAL REGULATORY PROTEIN RSTA"/>
    <property type="match status" value="1"/>
</dbReference>
<dbReference type="PROSITE" id="PS50110">
    <property type="entry name" value="RESPONSE_REGULATORY"/>
    <property type="match status" value="1"/>
</dbReference>
<proteinExistence type="predicted"/>
<dbReference type="Proteomes" id="UP000002534">
    <property type="component" value="Chromosome"/>
</dbReference>
<dbReference type="GO" id="GO:0032993">
    <property type="term" value="C:protein-DNA complex"/>
    <property type="evidence" value="ECO:0007669"/>
    <property type="project" value="TreeGrafter"/>
</dbReference>
<evidence type="ECO:0000256" key="5">
    <source>
        <dbReference type="ARBA" id="ARBA00023015"/>
    </source>
</evidence>
<reference evidence="12 13" key="2">
    <citation type="journal article" date="2012" name="BMC Genomics">
        <title>The genome of Pelobacter carbinolicus reveals surprising metabolic capabilities and physiological features.</title>
        <authorList>
            <person name="Aklujkar M."/>
            <person name="Haveman S.A."/>
            <person name="Didonato R.Jr."/>
            <person name="Chertkov O."/>
            <person name="Han C.S."/>
            <person name="Land M.L."/>
            <person name="Brown P."/>
            <person name="Lovley D.R."/>
        </authorList>
    </citation>
    <scope>NUCLEOTIDE SEQUENCE [LARGE SCALE GENOMIC DNA]</scope>
    <source>
        <strain evidence="13">DSM 2380 / NBRC 103641 / GraBd1</strain>
    </source>
</reference>
<dbReference type="EMBL" id="CP000142">
    <property type="protein sequence ID" value="ABA87572.1"/>
    <property type="molecule type" value="Genomic_DNA"/>
</dbReference>
<keyword evidence="7" id="KW-0804">Transcription</keyword>
<keyword evidence="4" id="KW-0902">Two-component regulatory system</keyword>
<evidence type="ECO:0000256" key="6">
    <source>
        <dbReference type="ARBA" id="ARBA00023125"/>
    </source>
</evidence>
<keyword evidence="5" id="KW-0805">Transcription regulation</keyword>
<dbReference type="SUPFAM" id="SSF52172">
    <property type="entry name" value="CheY-like"/>
    <property type="match status" value="1"/>
</dbReference>
<protein>
    <submittedName>
        <fullName evidence="12">Winged-helix transcriptional response regulator</fullName>
    </submittedName>
</protein>
<dbReference type="InterPro" id="IPR001867">
    <property type="entry name" value="OmpR/PhoB-type_DNA-bd"/>
</dbReference>
<dbReference type="GO" id="GO:0000976">
    <property type="term" value="F:transcription cis-regulatory region binding"/>
    <property type="evidence" value="ECO:0007669"/>
    <property type="project" value="TreeGrafter"/>
</dbReference>
<evidence type="ECO:0000256" key="7">
    <source>
        <dbReference type="ARBA" id="ARBA00023163"/>
    </source>
</evidence>
<dbReference type="eggNOG" id="COG0745">
    <property type="taxonomic scope" value="Bacteria"/>
</dbReference>
<feature type="DNA-binding region" description="OmpR/PhoB-type" evidence="9">
    <location>
        <begin position="143"/>
        <end position="242"/>
    </location>
</feature>
<dbReference type="PROSITE" id="PS51755">
    <property type="entry name" value="OMPR_PHOB"/>
    <property type="match status" value="1"/>
</dbReference>
<keyword evidence="2" id="KW-0963">Cytoplasm</keyword>
<keyword evidence="6 9" id="KW-0238">DNA-binding</keyword>
<dbReference type="InterPro" id="IPR039420">
    <property type="entry name" value="WalR-like"/>
</dbReference>
<name>Q3A7S2_SYNC1</name>
<dbReference type="CDD" id="cd00383">
    <property type="entry name" value="trans_reg_C"/>
    <property type="match status" value="1"/>
</dbReference>
<dbReference type="InterPro" id="IPR036388">
    <property type="entry name" value="WH-like_DNA-bd_sf"/>
</dbReference>
<evidence type="ECO:0000256" key="8">
    <source>
        <dbReference type="PROSITE-ProRule" id="PRU00169"/>
    </source>
</evidence>
<dbReference type="SUPFAM" id="SSF46894">
    <property type="entry name" value="C-terminal effector domain of the bipartite response regulators"/>
    <property type="match status" value="1"/>
</dbReference>
<evidence type="ECO:0000313" key="13">
    <source>
        <dbReference type="Proteomes" id="UP000002534"/>
    </source>
</evidence>
<accession>Q3A7S2</accession>
<dbReference type="Gene3D" id="6.10.250.690">
    <property type="match status" value="1"/>
</dbReference>
<dbReference type="GO" id="GO:0005829">
    <property type="term" value="C:cytosol"/>
    <property type="evidence" value="ECO:0007669"/>
    <property type="project" value="TreeGrafter"/>
</dbReference>
<evidence type="ECO:0000313" key="12">
    <source>
        <dbReference type="EMBL" id="ABA87572.1"/>
    </source>
</evidence>
<dbReference type="Gene3D" id="1.10.10.10">
    <property type="entry name" value="Winged helix-like DNA-binding domain superfamily/Winged helix DNA-binding domain"/>
    <property type="match status" value="1"/>
</dbReference>
<feature type="modified residue" description="4-aspartylphosphate" evidence="8">
    <location>
        <position position="68"/>
    </location>
</feature>
<organism evidence="12 13">
    <name type="scientific">Syntrophotalea carbinolica (strain DSM 2380 / NBRC 103641 / GraBd1)</name>
    <name type="common">Pelobacter carbinolicus</name>
    <dbReference type="NCBI Taxonomy" id="338963"/>
    <lineage>
        <taxon>Bacteria</taxon>
        <taxon>Pseudomonadati</taxon>
        <taxon>Thermodesulfobacteriota</taxon>
        <taxon>Desulfuromonadia</taxon>
        <taxon>Desulfuromonadales</taxon>
        <taxon>Syntrophotaleaceae</taxon>
        <taxon>Syntrophotalea</taxon>
    </lineage>
</organism>
<reference evidence="13" key="1">
    <citation type="submission" date="2005-10" db="EMBL/GenBank/DDBJ databases">
        <title>Complete sequence of Pelobacter carbinolicus DSM 2380.</title>
        <authorList>
            <person name="Copeland A."/>
            <person name="Lucas S."/>
            <person name="Lapidus A."/>
            <person name="Barry K."/>
            <person name="Detter J.C."/>
            <person name="Glavina T."/>
            <person name="Hammon N."/>
            <person name="Israni S."/>
            <person name="Pitluck S."/>
            <person name="Chertkov O."/>
            <person name="Schmutz J."/>
            <person name="Larimer F."/>
            <person name="Land M."/>
            <person name="Kyrpides N."/>
            <person name="Ivanova N."/>
            <person name="Richardson P."/>
        </authorList>
    </citation>
    <scope>NUCLEOTIDE SEQUENCE [LARGE SCALE GENOMIC DNA]</scope>
    <source>
        <strain evidence="13">DSM 2380 / NBRC 103641 / GraBd1</strain>
    </source>
</reference>
<dbReference type="FunFam" id="1.10.10.10:FF:000099">
    <property type="entry name" value="Two-component system response regulator TorR"/>
    <property type="match status" value="1"/>
</dbReference>
<evidence type="ECO:0000256" key="4">
    <source>
        <dbReference type="ARBA" id="ARBA00023012"/>
    </source>
</evidence>
<keyword evidence="13" id="KW-1185">Reference proteome</keyword>
<feature type="domain" description="OmpR/PhoB-type" evidence="11">
    <location>
        <begin position="143"/>
        <end position="242"/>
    </location>
</feature>
<gene>
    <name evidence="12" type="ordered locus">Pcar_0312</name>
</gene>
<dbReference type="STRING" id="338963.Pcar_0312"/>
<dbReference type="InterPro" id="IPR011006">
    <property type="entry name" value="CheY-like_superfamily"/>
</dbReference>
<evidence type="ECO:0000259" key="11">
    <source>
        <dbReference type="PROSITE" id="PS51755"/>
    </source>
</evidence>
<evidence type="ECO:0000256" key="9">
    <source>
        <dbReference type="PROSITE-ProRule" id="PRU01091"/>
    </source>
</evidence>
<evidence type="ECO:0000256" key="3">
    <source>
        <dbReference type="ARBA" id="ARBA00022553"/>
    </source>
</evidence>
<dbReference type="SMART" id="SM00862">
    <property type="entry name" value="Trans_reg_C"/>
    <property type="match status" value="1"/>
</dbReference>
<feature type="domain" description="Response regulatory" evidence="10">
    <location>
        <begin position="1"/>
        <end position="132"/>
    </location>
</feature>
<dbReference type="GO" id="GO:0006355">
    <property type="term" value="P:regulation of DNA-templated transcription"/>
    <property type="evidence" value="ECO:0007669"/>
    <property type="project" value="InterPro"/>
</dbReference>
<dbReference type="Pfam" id="PF00486">
    <property type="entry name" value="Trans_reg_C"/>
    <property type="match status" value="1"/>
</dbReference>
<comment type="subcellular location">
    <subcellularLocation>
        <location evidence="1">Cytoplasm</location>
    </subcellularLocation>
</comment>
<sequence length="242" mass="27217">MTLQRLKACLMEISANHEKNIWILAHQAQPDLSSLQDLMGGGYHLQPFAIRKSAVLHPPQKVDLALLDMAASTQDAMTSIMRLREDYKGPLAVLDNHPNERRHILALEIGADDYLQQPVSSPVLAARIEALLRRYQQAEREPSAVISVGDLTIDATRREVTKNEKVISVTTVEFKLLWYLASHAGIVVSRNDIHLALYNREYNGIDRSVDMYISRLRKKLGDCPAHPTLLKTIRGDGYLFVG</sequence>
<dbReference type="HOGENOM" id="CLU_000445_30_4_7"/>
<evidence type="ECO:0000256" key="1">
    <source>
        <dbReference type="ARBA" id="ARBA00004496"/>
    </source>
</evidence>
<evidence type="ECO:0000256" key="2">
    <source>
        <dbReference type="ARBA" id="ARBA00022490"/>
    </source>
</evidence>